<proteinExistence type="predicted"/>
<dbReference type="PANTHER" id="PTHR43818:SF11">
    <property type="entry name" value="BCDNA.GH03377"/>
    <property type="match status" value="1"/>
</dbReference>
<dbReference type="GO" id="GO:0016491">
    <property type="term" value="F:oxidoreductase activity"/>
    <property type="evidence" value="ECO:0007669"/>
    <property type="project" value="UniProtKB-KW"/>
</dbReference>
<dbReference type="SUPFAM" id="SSF51735">
    <property type="entry name" value="NAD(P)-binding Rossmann-fold domains"/>
    <property type="match status" value="1"/>
</dbReference>
<feature type="domain" description="GFO/IDH/MocA-like oxidoreductase" evidence="3">
    <location>
        <begin position="137"/>
        <end position="271"/>
    </location>
</feature>
<dbReference type="Pfam" id="PF01408">
    <property type="entry name" value="GFO_IDH_MocA"/>
    <property type="match status" value="1"/>
</dbReference>
<dbReference type="Proteomes" id="UP000199199">
    <property type="component" value="Unassembled WGS sequence"/>
</dbReference>
<dbReference type="RefSeq" id="WP_092905198.1">
    <property type="nucleotide sequence ID" value="NZ_FOZS01000002.1"/>
</dbReference>
<dbReference type="InterPro" id="IPR050463">
    <property type="entry name" value="Gfo/Idh/MocA_oxidrdct_glycsds"/>
</dbReference>
<dbReference type="InterPro" id="IPR055170">
    <property type="entry name" value="GFO_IDH_MocA-like_dom"/>
</dbReference>
<sequence>MSSVGIGIVGLGGMGQLHARNVLEHGADVCAGADIVDSKRARFGEEFGARTYESYEGLLEDDAVDAVVVTTPNRFHEPIAVAALEAGLDVLVEKPLAHTLESARRIADAEAKSDGICMVGFHNRHAASTAMFDEYDDRGRFGELTHVEANYVRRRGVPGPGSWFTDPGLAGGGALLDIGVHAIDLALYTLGFPEVTEVSGITRTTFGTREEYADPDGFGDDWDAAAEPYDVDDSTSAFVRCADGSTISLEAAWATNREPCTDFVVRGTEAGASFEIGDNDLTILETGTGGCDHYADVDLSGDPSITGHLEQDKRFLEAVATGVEPQTNTIEEALTVQRVIDAIYRSSETGRAQQLADASDQEIQAQLD</sequence>
<dbReference type="SUPFAM" id="SSF55347">
    <property type="entry name" value="Glyceraldehyde-3-phosphate dehydrogenase-like, C-terminal domain"/>
    <property type="match status" value="1"/>
</dbReference>
<dbReference type="Gene3D" id="3.40.50.720">
    <property type="entry name" value="NAD(P)-binding Rossmann-like Domain"/>
    <property type="match status" value="1"/>
</dbReference>
<dbReference type="InterPro" id="IPR000683">
    <property type="entry name" value="Gfo/Idh/MocA-like_OxRdtase_N"/>
</dbReference>
<evidence type="ECO:0000259" key="2">
    <source>
        <dbReference type="Pfam" id="PF01408"/>
    </source>
</evidence>
<dbReference type="InterPro" id="IPR036291">
    <property type="entry name" value="NAD(P)-bd_dom_sf"/>
</dbReference>
<dbReference type="PANTHER" id="PTHR43818">
    <property type="entry name" value="BCDNA.GH03377"/>
    <property type="match status" value="1"/>
</dbReference>
<gene>
    <name evidence="4" type="ORF">SAMN04488556_2790</name>
</gene>
<dbReference type="OrthoDB" id="195534at2157"/>
<name>A0A1I6SN39_9EURY</name>
<dbReference type="EMBL" id="FOZS01000002">
    <property type="protein sequence ID" value="SFS78208.1"/>
    <property type="molecule type" value="Genomic_DNA"/>
</dbReference>
<organism evidence="4 5">
    <name type="scientific">Halostagnicola kamekurae</name>
    <dbReference type="NCBI Taxonomy" id="619731"/>
    <lineage>
        <taxon>Archaea</taxon>
        <taxon>Methanobacteriati</taxon>
        <taxon>Methanobacteriota</taxon>
        <taxon>Stenosarchaea group</taxon>
        <taxon>Halobacteria</taxon>
        <taxon>Halobacteriales</taxon>
        <taxon>Natrialbaceae</taxon>
        <taxon>Halostagnicola</taxon>
    </lineage>
</organism>
<keyword evidence="5" id="KW-1185">Reference proteome</keyword>
<keyword evidence="1" id="KW-0560">Oxidoreductase</keyword>
<dbReference type="Gene3D" id="3.30.360.10">
    <property type="entry name" value="Dihydrodipicolinate Reductase, domain 2"/>
    <property type="match status" value="1"/>
</dbReference>
<dbReference type="AlphaFoldDB" id="A0A1I6SN39"/>
<protein>
    <submittedName>
        <fullName evidence="4">Predicted dehydrogenase</fullName>
    </submittedName>
</protein>
<reference evidence="5" key="1">
    <citation type="submission" date="2016-10" db="EMBL/GenBank/DDBJ databases">
        <authorList>
            <person name="Varghese N."/>
            <person name="Submissions S."/>
        </authorList>
    </citation>
    <scope>NUCLEOTIDE SEQUENCE [LARGE SCALE GENOMIC DNA]</scope>
    <source>
        <strain evidence="5">DSM 22427</strain>
    </source>
</reference>
<evidence type="ECO:0000259" key="3">
    <source>
        <dbReference type="Pfam" id="PF22725"/>
    </source>
</evidence>
<evidence type="ECO:0000313" key="4">
    <source>
        <dbReference type="EMBL" id="SFS78208.1"/>
    </source>
</evidence>
<accession>A0A1I6SN39</accession>
<feature type="domain" description="Gfo/Idh/MocA-like oxidoreductase N-terminal" evidence="2">
    <location>
        <begin position="5"/>
        <end position="121"/>
    </location>
</feature>
<dbReference type="Pfam" id="PF22725">
    <property type="entry name" value="GFO_IDH_MocA_C3"/>
    <property type="match status" value="1"/>
</dbReference>
<evidence type="ECO:0000256" key="1">
    <source>
        <dbReference type="ARBA" id="ARBA00023002"/>
    </source>
</evidence>
<evidence type="ECO:0000313" key="5">
    <source>
        <dbReference type="Proteomes" id="UP000199199"/>
    </source>
</evidence>
<dbReference type="GO" id="GO:0000166">
    <property type="term" value="F:nucleotide binding"/>
    <property type="evidence" value="ECO:0007669"/>
    <property type="project" value="InterPro"/>
</dbReference>